<gene>
    <name evidence="2" type="ORF">Cob_v007943</name>
</gene>
<dbReference type="AlphaFoldDB" id="A0A484FN74"/>
<organism evidence="2 3">
    <name type="scientific">Colletotrichum orbiculare (strain 104-T / ATCC 96160 / CBS 514.97 / LARS 414 / MAFF 240422)</name>
    <name type="common">Cucumber anthracnose fungus</name>
    <name type="synonym">Colletotrichum lagenarium</name>
    <dbReference type="NCBI Taxonomy" id="1213857"/>
    <lineage>
        <taxon>Eukaryota</taxon>
        <taxon>Fungi</taxon>
        <taxon>Dikarya</taxon>
        <taxon>Ascomycota</taxon>
        <taxon>Pezizomycotina</taxon>
        <taxon>Sordariomycetes</taxon>
        <taxon>Hypocreomycetidae</taxon>
        <taxon>Glomerellales</taxon>
        <taxon>Glomerellaceae</taxon>
        <taxon>Colletotrichum</taxon>
        <taxon>Colletotrichum orbiculare species complex</taxon>
    </lineage>
</organism>
<dbReference type="EMBL" id="AMCV02000021">
    <property type="protein sequence ID" value="TDZ19125.1"/>
    <property type="molecule type" value="Genomic_DNA"/>
</dbReference>
<keyword evidence="3" id="KW-1185">Reference proteome</keyword>
<protein>
    <submittedName>
        <fullName evidence="2">Uncharacterized protein</fullName>
    </submittedName>
</protein>
<feature type="region of interest" description="Disordered" evidence="1">
    <location>
        <begin position="95"/>
        <end position="120"/>
    </location>
</feature>
<dbReference type="Proteomes" id="UP000014480">
    <property type="component" value="Unassembled WGS sequence"/>
</dbReference>
<accession>A0A484FN74</accession>
<comment type="caution">
    <text evidence="2">The sequence shown here is derived from an EMBL/GenBank/DDBJ whole genome shotgun (WGS) entry which is preliminary data.</text>
</comment>
<evidence type="ECO:0000313" key="2">
    <source>
        <dbReference type="EMBL" id="TDZ19125.1"/>
    </source>
</evidence>
<proteinExistence type="predicted"/>
<evidence type="ECO:0000313" key="3">
    <source>
        <dbReference type="Proteomes" id="UP000014480"/>
    </source>
</evidence>
<reference evidence="3" key="2">
    <citation type="journal article" date="2019" name="Mol. Plant Microbe Interact.">
        <title>Genome sequence resources for four phytopathogenic fungi from the Colletotrichum orbiculare species complex.</title>
        <authorList>
            <person name="Gan P."/>
            <person name="Tsushima A."/>
            <person name="Narusaka M."/>
            <person name="Narusaka Y."/>
            <person name="Takano Y."/>
            <person name="Kubo Y."/>
            <person name="Shirasu K."/>
        </authorList>
    </citation>
    <scope>GENOME REANNOTATION</scope>
    <source>
        <strain evidence="3">104-T / ATCC 96160 / CBS 514.97 / LARS 414 / MAFF 240422</strain>
    </source>
</reference>
<name>A0A484FN74_COLOR</name>
<sequence length="120" mass="13427">MAEPRVLLSCCHSLLRLHIPHHDHPLPRKPHLLLVLGLRVIVPDELKGRCYPLPNHYWRCWAGKAKTENDTLPESDDQASNDKITVTTVISIGDNNHSLGLGPQREDFGVQGPRKTGGYP</sequence>
<reference evidence="3" key="1">
    <citation type="journal article" date="2013" name="New Phytol.">
        <title>Comparative genomic and transcriptomic analyses reveal the hemibiotrophic stage shift of Colletotrichum fungi.</title>
        <authorList>
            <person name="Gan P."/>
            <person name="Ikeda K."/>
            <person name="Irieda H."/>
            <person name="Narusaka M."/>
            <person name="O'Connell R.J."/>
            <person name="Narusaka Y."/>
            <person name="Takano Y."/>
            <person name="Kubo Y."/>
            <person name="Shirasu K."/>
        </authorList>
    </citation>
    <scope>NUCLEOTIDE SEQUENCE [LARGE SCALE GENOMIC DNA]</scope>
    <source>
        <strain evidence="3">104-T / ATCC 96160 / CBS 514.97 / LARS 414 / MAFF 240422</strain>
    </source>
</reference>
<evidence type="ECO:0000256" key="1">
    <source>
        <dbReference type="SAM" id="MobiDB-lite"/>
    </source>
</evidence>